<organism evidence="3 4">
    <name type="scientific">Takifugu rubripes</name>
    <name type="common">Japanese pufferfish</name>
    <name type="synonym">Fugu rubripes</name>
    <dbReference type="NCBI Taxonomy" id="31033"/>
    <lineage>
        <taxon>Eukaryota</taxon>
        <taxon>Metazoa</taxon>
        <taxon>Chordata</taxon>
        <taxon>Craniata</taxon>
        <taxon>Vertebrata</taxon>
        <taxon>Euteleostomi</taxon>
        <taxon>Actinopterygii</taxon>
        <taxon>Neopterygii</taxon>
        <taxon>Teleostei</taxon>
        <taxon>Neoteleostei</taxon>
        <taxon>Acanthomorphata</taxon>
        <taxon>Eupercaria</taxon>
        <taxon>Tetraodontiformes</taxon>
        <taxon>Tetradontoidea</taxon>
        <taxon>Tetraodontidae</taxon>
        <taxon>Takifugu</taxon>
    </lineage>
</organism>
<dbReference type="InterPro" id="IPR039302">
    <property type="entry name" value="MAP10"/>
</dbReference>
<reference evidence="3" key="2">
    <citation type="submission" date="2025-08" db="UniProtKB">
        <authorList>
            <consortium name="Ensembl"/>
        </authorList>
    </citation>
    <scope>IDENTIFICATION</scope>
</reference>
<evidence type="ECO:0000313" key="4">
    <source>
        <dbReference type="Proteomes" id="UP000005226"/>
    </source>
</evidence>
<dbReference type="GO" id="GO:0032467">
    <property type="term" value="P:positive regulation of cytokinesis"/>
    <property type="evidence" value="ECO:0007669"/>
    <property type="project" value="TreeGrafter"/>
</dbReference>
<dbReference type="Proteomes" id="UP000005226">
    <property type="component" value="Chromosome 4"/>
</dbReference>
<dbReference type="GO" id="GO:1990023">
    <property type="term" value="C:mitotic spindle midzone"/>
    <property type="evidence" value="ECO:0007669"/>
    <property type="project" value="TreeGrafter"/>
</dbReference>
<accession>A0A3B5KDN2</accession>
<feature type="compositionally biased region" description="Basic and acidic residues" evidence="1">
    <location>
        <begin position="560"/>
        <end position="569"/>
    </location>
</feature>
<dbReference type="InParanoid" id="A0A3B5KDN2"/>
<reference evidence="3 4" key="1">
    <citation type="journal article" date="2011" name="Genome Biol. Evol.">
        <title>Integration of the genetic map and genome assembly of fugu facilitates insights into distinct features of genome evolution in teleosts and mammals.</title>
        <authorList>
            <person name="Kai W."/>
            <person name="Kikuchi K."/>
            <person name="Tohari S."/>
            <person name="Chew A.K."/>
            <person name="Tay A."/>
            <person name="Fujiwara A."/>
            <person name="Hosoya S."/>
            <person name="Suetake H."/>
            <person name="Naruse K."/>
            <person name="Brenner S."/>
            <person name="Suzuki Y."/>
            <person name="Venkatesh B."/>
        </authorList>
    </citation>
    <scope>NUCLEOTIDE SEQUENCE [LARGE SCALE GENOMIC DNA]</scope>
</reference>
<keyword evidence="4" id="KW-1185">Reference proteome</keyword>
<dbReference type="PANTHER" id="PTHR21831">
    <property type="entry name" value="MICROTUBULE-ASSOCIATED PROTEIN 10"/>
    <property type="match status" value="1"/>
</dbReference>
<dbReference type="GO" id="GO:0097431">
    <property type="term" value="C:mitotic spindle pole"/>
    <property type="evidence" value="ECO:0007669"/>
    <property type="project" value="TreeGrafter"/>
</dbReference>
<feature type="compositionally biased region" description="Basic and acidic residues" evidence="1">
    <location>
        <begin position="489"/>
        <end position="527"/>
    </location>
</feature>
<sequence>MSAQQNSGNMETLLFSLEILIRSVRIERECDTSGELAVGVRLLDFPTLLIYQQQKSSDGIIEGEYIFNRGKCCFFKMNIHSVHNQLSNTPLYAMVLDVKEDIPKLLGTSLISLSKVMDRIRVDVTDHGAASSSYGERGRFSICSFDGEKIGSISLSYKLLNLGVGLLPHVADSSSMKSVGIRGKQGDCVAGTIRSLPPESGSDCSPPVSDNELVVDDACSDSKNFNSHSDHTETDANWEDFTVFCPPYLFFSNTSEEKYKKQQEAHSLLNLDLGPLAFEDTYTEEDTVEKIDPNTPALRVKYEENLLRNQQTQTSELTSSELGGALQQLPLLNALLVELSQLNNPNLPKPLLIHPNLAWIYRPASTEPSTRHGSKAQMIPTEAMQKTRLQAGSLKHFHTPRTCSAPACRTAKETNQKEQPPPKNKSSRTSPGKKLVFGTTRAFQLRLKNVLHLRENHCECVNVTMSKEQPRVETRRKSQRTMRSAGRKLAGEQRESLNDNTEMAKHSKPWEKEQDGRLSGKSDKSASDGDATVVNVDFDTVGRNVTNENQSNVSQTPSESGEHARERESPAGSRRYGAAFSHSSVDDHEEADYSDDFNSLHASDAPSPNPESSLESSRAKTPRSPFSPDACHSGSERVRTAPTPLPTKSSGSPQHSLSGRRLIRPRTTTSALSLSSDDVQVDGSLSSQTRINSRKQAAGSSSGTDSWTSRGGGISKSPQSSSPAQGLCAQFQSSEELMDDLGTLNFRKECQNISDLLASNLPAYTI</sequence>
<dbReference type="FunCoup" id="A0A3B5KDN2">
    <property type="interactions" value="569"/>
</dbReference>
<dbReference type="OMA" id="AVHQKMS"/>
<reference evidence="3" key="3">
    <citation type="submission" date="2025-09" db="UniProtKB">
        <authorList>
            <consortium name="Ensembl"/>
        </authorList>
    </citation>
    <scope>IDENTIFICATION</scope>
</reference>
<dbReference type="GO" id="GO:0051256">
    <property type="term" value="P:mitotic spindle midzone assembly"/>
    <property type="evidence" value="ECO:0007669"/>
    <property type="project" value="TreeGrafter"/>
</dbReference>
<dbReference type="Pfam" id="PF14925">
    <property type="entry name" value="HPHLAWLY"/>
    <property type="match status" value="1"/>
</dbReference>
<dbReference type="GO" id="GO:0008017">
    <property type="term" value="F:microtubule binding"/>
    <property type="evidence" value="ECO:0007669"/>
    <property type="project" value="InterPro"/>
</dbReference>
<feature type="region of interest" description="Disordered" evidence="1">
    <location>
        <begin position="466"/>
        <end position="727"/>
    </location>
</feature>
<feature type="domain" description="Microtubule-associated protein 10 C-terminal" evidence="2">
    <location>
        <begin position="228"/>
        <end position="449"/>
    </location>
</feature>
<dbReference type="RefSeq" id="XP_011618983.1">
    <property type="nucleotide sequence ID" value="XM_011620681.2"/>
</dbReference>
<feature type="compositionally biased region" description="Low complexity" evidence="1">
    <location>
        <begin position="667"/>
        <end position="676"/>
    </location>
</feature>
<feature type="compositionally biased region" description="Polar residues" evidence="1">
    <location>
        <begin position="716"/>
        <end position="727"/>
    </location>
</feature>
<feature type="compositionally biased region" description="Polar residues" evidence="1">
    <location>
        <begin position="683"/>
        <end position="709"/>
    </location>
</feature>
<dbReference type="GeneID" id="105419237"/>
<dbReference type="GO" id="GO:0005881">
    <property type="term" value="C:cytoplasmic microtubule"/>
    <property type="evidence" value="ECO:0007669"/>
    <property type="project" value="TreeGrafter"/>
</dbReference>
<dbReference type="KEGG" id="tru:105419237"/>
<dbReference type="Pfam" id="PF14924">
    <property type="entry name" value="MAP10_N"/>
    <property type="match status" value="1"/>
</dbReference>
<dbReference type="GO" id="GO:0030496">
    <property type="term" value="C:midbody"/>
    <property type="evidence" value="ECO:0007669"/>
    <property type="project" value="TreeGrafter"/>
</dbReference>
<name>A0A3B5KDN2_TAKRU</name>
<dbReference type="AlphaFoldDB" id="A0A3B5KDN2"/>
<dbReference type="InterPro" id="IPR026679">
    <property type="entry name" value="MAP10_C-term"/>
</dbReference>
<proteinExistence type="predicted"/>
<dbReference type="CTD" id="54627"/>
<evidence type="ECO:0000313" key="3">
    <source>
        <dbReference type="Ensembl" id="ENSTRUP00000054137.2"/>
    </source>
</evidence>
<feature type="compositionally biased region" description="Polar residues" evidence="1">
    <location>
        <begin position="646"/>
        <end position="657"/>
    </location>
</feature>
<dbReference type="Ensembl" id="ENSTRUT00000057563.2">
    <property type="protein sequence ID" value="ENSTRUP00000054137.2"/>
    <property type="gene ID" value="ENSTRUG00000019773.2"/>
</dbReference>
<gene>
    <name evidence="3" type="primary">map10</name>
</gene>
<dbReference type="PANTHER" id="PTHR21831:SF2">
    <property type="entry name" value="MICROTUBULE-ASSOCIATED PROTEIN 10"/>
    <property type="match status" value="1"/>
</dbReference>
<dbReference type="OrthoDB" id="69809at2759"/>
<dbReference type="STRING" id="31033.ENSTRUP00000054137"/>
<dbReference type="GO" id="GO:0031122">
    <property type="term" value="P:cytoplasmic microtubule organization"/>
    <property type="evidence" value="ECO:0007669"/>
    <property type="project" value="TreeGrafter"/>
</dbReference>
<feature type="region of interest" description="Disordered" evidence="1">
    <location>
        <begin position="397"/>
        <end position="436"/>
    </location>
</feature>
<protein>
    <submittedName>
        <fullName evidence="3">Microtubule associated protein 10</fullName>
    </submittedName>
</protein>
<dbReference type="GO" id="GO:0005813">
    <property type="term" value="C:centrosome"/>
    <property type="evidence" value="ECO:0007669"/>
    <property type="project" value="TreeGrafter"/>
</dbReference>
<evidence type="ECO:0000256" key="1">
    <source>
        <dbReference type="SAM" id="MobiDB-lite"/>
    </source>
</evidence>
<evidence type="ECO:0000259" key="2">
    <source>
        <dbReference type="Pfam" id="PF14925"/>
    </source>
</evidence>
<feature type="compositionally biased region" description="Polar residues" evidence="1">
    <location>
        <begin position="543"/>
        <end position="559"/>
    </location>
</feature>
<dbReference type="GeneTree" id="ENSGT00390000008459"/>